<name>F8PFU4_SERL3</name>
<reference evidence="3" key="1">
    <citation type="journal article" date="2011" name="Science">
        <title>The plant cell wall-decomposing machinery underlies the functional diversity of forest fungi.</title>
        <authorList>
            <person name="Eastwood D.C."/>
            <person name="Floudas D."/>
            <person name="Binder M."/>
            <person name="Majcherczyk A."/>
            <person name="Schneider P."/>
            <person name="Aerts A."/>
            <person name="Asiegbu F.O."/>
            <person name="Baker S.E."/>
            <person name="Barry K."/>
            <person name="Bendiksby M."/>
            <person name="Blumentritt M."/>
            <person name="Coutinho P.M."/>
            <person name="Cullen D."/>
            <person name="de Vries R.P."/>
            <person name="Gathman A."/>
            <person name="Goodell B."/>
            <person name="Henrissat B."/>
            <person name="Ihrmark K."/>
            <person name="Kauserud H."/>
            <person name="Kohler A."/>
            <person name="LaButti K."/>
            <person name="Lapidus A."/>
            <person name="Lavin J.L."/>
            <person name="Lee Y.-H."/>
            <person name="Lindquist E."/>
            <person name="Lilly W."/>
            <person name="Lucas S."/>
            <person name="Morin E."/>
            <person name="Murat C."/>
            <person name="Oguiza J.A."/>
            <person name="Park J."/>
            <person name="Pisabarro A.G."/>
            <person name="Riley R."/>
            <person name="Rosling A."/>
            <person name="Salamov A."/>
            <person name="Schmidt O."/>
            <person name="Schmutz J."/>
            <person name="Skrede I."/>
            <person name="Stenlid J."/>
            <person name="Wiebenga A."/>
            <person name="Xie X."/>
            <person name="Kuees U."/>
            <person name="Hibbett D.S."/>
            <person name="Hoffmeister D."/>
            <person name="Hoegberg N."/>
            <person name="Martin F."/>
            <person name="Grigoriev I.V."/>
            <person name="Watkinson S.C."/>
        </authorList>
    </citation>
    <scope>NUCLEOTIDE SEQUENCE [LARGE SCALE GENOMIC DNA]</scope>
    <source>
        <strain evidence="3">strain S7.3</strain>
    </source>
</reference>
<feature type="compositionally biased region" description="Polar residues" evidence="1">
    <location>
        <begin position="383"/>
        <end position="398"/>
    </location>
</feature>
<feature type="compositionally biased region" description="Polar residues" evidence="1">
    <location>
        <begin position="114"/>
        <end position="130"/>
    </location>
</feature>
<evidence type="ECO:0000313" key="2">
    <source>
        <dbReference type="EMBL" id="EGO04756.1"/>
    </source>
</evidence>
<feature type="region of interest" description="Disordered" evidence="1">
    <location>
        <begin position="1"/>
        <end position="52"/>
    </location>
</feature>
<feature type="compositionally biased region" description="Basic and acidic residues" evidence="1">
    <location>
        <begin position="131"/>
        <end position="141"/>
    </location>
</feature>
<feature type="compositionally biased region" description="Basic and acidic residues" evidence="1">
    <location>
        <begin position="372"/>
        <end position="381"/>
    </location>
</feature>
<protein>
    <submittedName>
        <fullName evidence="2">Uncharacterized protein</fullName>
    </submittedName>
</protein>
<feature type="region of interest" description="Disordered" evidence="1">
    <location>
        <begin position="226"/>
        <end position="282"/>
    </location>
</feature>
<proteinExistence type="predicted"/>
<dbReference type="EMBL" id="GL945474">
    <property type="protein sequence ID" value="EGO04756.1"/>
    <property type="molecule type" value="Genomic_DNA"/>
</dbReference>
<dbReference type="InParanoid" id="F8PFU4"/>
<accession>F8PFU4</accession>
<dbReference type="AlphaFoldDB" id="F8PFU4"/>
<keyword evidence="3" id="KW-1185">Reference proteome</keyword>
<evidence type="ECO:0000313" key="3">
    <source>
        <dbReference type="Proteomes" id="UP000008063"/>
    </source>
</evidence>
<dbReference type="Proteomes" id="UP000008063">
    <property type="component" value="Unassembled WGS sequence"/>
</dbReference>
<evidence type="ECO:0000256" key="1">
    <source>
        <dbReference type="SAM" id="MobiDB-lite"/>
    </source>
</evidence>
<feature type="compositionally biased region" description="Polar residues" evidence="1">
    <location>
        <begin position="257"/>
        <end position="270"/>
    </location>
</feature>
<dbReference type="HOGENOM" id="CLU_814232_0_0_1"/>
<organism evidence="3">
    <name type="scientific">Serpula lacrymans var. lacrymans (strain S7.3)</name>
    <name type="common">Dry rot fungus</name>
    <dbReference type="NCBI Taxonomy" id="936435"/>
    <lineage>
        <taxon>Eukaryota</taxon>
        <taxon>Fungi</taxon>
        <taxon>Dikarya</taxon>
        <taxon>Basidiomycota</taxon>
        <taxon>Agaricomycotina</taxon>
        <taxon>Agaricomycetes</taxon>
        <taxon>Agaricomycetidae</taxon>
        <taxon>Boletales</taxon>
        <taxon>Coniophorineae</taxon>
        <taxon>Serpulaceae</taxon>
        <taxon>Serpula</taxon>
    </lineage>
</organism>
<feature type="region of interest" description="Disordered" evidence="1">
    <location>
        <begin position="112"/>
        <end position="141"/>
    </location>
</feature>
<feature type="region of interest" description="Disordered" evidence="1">
    <location>
        <begin position="364"/>
        <end position="398"/>
    </location>
</feature>
<gene>
    <name evidence="2" type="ORF">SERLA73DRAFT_149147</name>
</gene>
<feature type="compositionally biased region" description="Low complexity" evidence="1">
    <location>
        <begin position="242"/>
        <end position="256"/>
    </location>
</feature>
<feature type="compositionally biased region" description="Basic and acidic residues" evidence="1">
    <location>
        <begin position="28"/>
        <end position="42"/>
    </location>
</feature>
<feature type="compositionally biased region" description="Basic residues" evidence="1">
    <location>
        <begin position="271"/>
        <end position="281"/>
    </location>
</feature>
<sequence length="398" mass="44795">MRSPLYRPGDEYEEVPILYQTPVSTNRAENKRELPPHMEIPRKTQPGSGQESVLNADQERLVQQAELMLTSEQLVRILKRREKRDMNEDPEEKAFKTWKEGQYWANTEPVKTHQPINANHPSVKEQQSQSGDRERSKELWDKHEQDIEETKKKLNKLTAHLAKEENKYKCIRPDVPALDNSNPVAKLVGQMVKPKGLGTSRTPHKLNPINQIPVTSYIGRSLGKIEKAGGADSDNSSDESDSSSSGDSSNTSTDNDFQVSSLGPRLQTNRVKSHRRKKRKEILKPTELAAYDRKPDSRELHRFVTAATAYVKMNGKGHSTLDWAERRSAKGPTYELKELHPEVLSLAEVQGTAELLEIANAASELGAGQGNQREKKKDRPVEQVNQATSPSGNRSSNQ</sequence>